<evidence type="ECO:0000313" key="2">
    <source>
        <dbReference type="Proteomes" id="UP000010953"/>
    </source>
</evidence>
<dbReference type="InParanoid" id="M7X1M3"/>
<dbReference type="STRING" id="1239962.C943_02517"/>
<protein>
    <submittedName>
        <fullName evidence="1">Uncharacterized protein</fullName>
    </submittedName>
</protein>
<comment type="caution">
    <text evidence="1">The sequence shown here is derived from an EMBL/GenBank/DDBJ whole genome shotgun (WGS) entry which is preliminary data.</text>
</comment>
<evidence type="ECO:0000313" key="1">
    <source>
        <dbReference type="EMBL" id="EMS31370.1"/>
    </source>
</evidence>
<gene>
    <name evidence="1" type="ORF">C943_02517</name>
</gene>
<organism evidence="1 2">
    <name type="scientific">Mariniradius saccharolyticus AK6</name>
    <dbReference type="NCBI Taxonomy" id="1239962"/>
    <lineage>
        <taxon>Bacteria</taxon>
        <taxon>Pseudomonadati</taxon>
        <taxon>Bacteroidota</taxon>
        <taxon>Cytophagia</taxon>
        <taxon>Cytophagales</taxon>
        <taxon>Cyclobacteriaceae</taxon>
        <taxon>Mariniradius</taxon>
    </lineage>
</organism>
<dbReference type="AlphaFoldDB" id="M7X1M3"/>
<accession>M7X1M3</accession>
<name>M7X1M3_9BACT</name>
<keyword evidence="2" id="KW-1185">Reference proteome</keyword>
<sequence length="37" mass="4122">MLDSPAFLLCGRGFTGIYGITKNILHLILVNFHLADF</sequence>
<dbReference type="EMBL" id="AMZY02000020">
    <property type="protein sequence ID" value="EMS31370.1"/>
    <property type="molecule type" value="Genomic_DNA"/>
</dbReference>
<reference evidence="1" key="1">
    <citation type="submission" date="2013-01" db="EMBL/GenBank/DDBJ databases">
        <title>Genome assembly of Mariniradius saccharolyticus AK6.</title>
        <authorList>
            <person name="Vaidya B."/>
            <person name="Khatri I."/>
            <person name="Tanuku N.R.S."/>
            <person name="Subramanian S."/>
            <person name="Pinnaka A."/>
        </authorList>
    </citation>
    <scope>NUCLEOTIDE SEQUENCE [LARGE SCALE GENOMIC DNA]</scope>
    <source>
        <strain evidence="1">AK6</strain>
    </source>
</reference>
<proteinExistence type="predicted"/>
<dbReference type="Proteomes" id="UP000010953">
    <property type="component" value="Unassembled WGS sequence"/>
</dbReference>